<feature type="transmembrane region" description="Helical" evidence="6">
    <location>
        <begin position="851"/>
        <end position="873"/>
    </location>
</feature>
<feature type="transmembrane region" description="Helical" evidence="6">
    <location>
        <begin position="755"/>
        <end position="772"/>
    </location>
</feature>
<accession>L8X0T6</accession>
<dbReference type="Pfam" id="PF02567">
    <property type="entry name" value="PhzC-PhzF"/>
    <property type="match status" value="1"/>
</dbReference>
<gene>
    <name evidence="7" type="ORF">AG1IA_03746</name>
</gene>
<dbReference type="Gene3D" id="3.10.310.10">
    <property type="entry name" value="Diaminopimelate Epimerase, Chain A, domain 1"/>
    <property type="match status" value="2"/>
</dbReference>
<dbReference type="GO" id="GO:0016020">
    <property type="term" value="C:membrane"/>
    <property type="evidence" value="ECO:0007669"/>
    <property type="project" value="UniProtKB-SubCell"/>
</dbReference>
<dbReference type="OrthoDB" id="75169at2759"/>
<evidence type="ECO:0000313" key="8">
    <source>
        <dbReference type="Proteomes" id="UP000011668"/>
    </source>
</evidence>
<keyword evidence="8" id="KW-1185">Reference proteome</keyword>
<dbReference type="Gene3D" id="1.20.1250.20">
    <property type="entry name" value="MFS general substrate transporter like domains"/>
    <property type="match status" value="1"/>
</dbReference>
<sequence>MAPRSRPFMQIDVFPSSRPLSGNPVAVVLDSDGLSDETMKNFASWTNLSETTFVQPATDPQADYKLRIFTPTRELPFAGHPTLGSCKAWLENGGEPKKSDQIVQECGIGLVTIKRDSSTGRLSFAAPGFLREGDVSAEDLKRMCDSMSIDTNQVLASQWIDNGPGWAGLLLDSADAVLAIKTDNMSKAKNTNWGIVGAYEKSQSRVRGVLRGQDVPPDSDVNDDGSPHFELRAFAPKEIATIEDPVTGSLNAGVGKWLISTGLAPRSYVASQGTCLGREGRIYVSADNAFAKDGDVWIAGDTRVLSAWHGPDVIQPAGRVGGKLGHLTVADRAVGSTGHSGGFPRDTQVIQITSRHRTRSSGYDKISLEKMSLGAPFAAIKTCVEPQLQRIPFMAQPNSASDSPKKPPVTVSMDEASINNEDIEDRALMRKVDWKWLSMDLSEILTHIVQSANIGNAKLDGLTTVRHQWCRFLSSFLTKHRISELLGRITIPHLVPANIVLKRFNPKVCHPIPQLPVVMSIILADFLELFMSSPCITEGRSGRLYKWKLWLTVSYRRERHWRVAVFFGGAAISGAFGGEKGNKLVHSRTEIALSGILAWAIGKMNGVGGQPGWAWWVVLALKNDILTQDALRIFILEGILTVIAAIAAYWLVPNWPERASFLTEREKARLIARLKHDSAGVSEQFKCLQEIRQGGPNRPPSVGIRFSIPWVRPTIIAGLGYASWEAQLLTVPPYALSAICIAISAWLASVYNRRAIFIIGSAIIGIIGRLLVDGIDKMLDQLSIHWAKSICEQAGVYTGNALLLSWPGENVAPQTKRAVAVAMQISIGDLGAIAGVLIYRPEWSANRFRKPHIISIGYLVFALVVTVWLWVWMTHENKRRDRLMNNEKGLDEETDAEDKVDQGDRYVGWRSISDWA</sequence>
<feature type="transmembrane region" description="Helical" evidence="6">
    <location>
        <begin position="596"/>
        <end position="621"/>
    </location>
</feature>
<dbReference type="GO" id="GO:0003824">
    <property type="term" value="F:catalytic activity"/>
    <property type="evidence" value="ECO:0007669"/>
    <property type="project" value="InterPro"/>
</dbReference>
<keyword evidence="3 6" id="KW-0812">Transmembrane</keyword>
<dbReference type="HOGENOM" id="CLU_317877_0_0_1"/>
<dbReference type="PANTHER" id="PTHR43791">
    <property type="entry name" value="PERMEASE-RELATED"/>
    <property type="match status" value="1"/>
</dbReference>
<keyword evidence="5 6" id="KW-0472">Membrane</keyword>
<keyword evidence="2" id="KW-0813">Transport</keyword>
<dbReference type="NCBIfam" id="TIGR00654">
    <property type="entry name" value="PhzF_family"/>
    <property type="match status" value="1"/>
</dbReference>
<evidence type="ECO:0000313" key="7">
    <source>
        <dbReference type="EMBL" id="ELU42229.1"/>
    </source>
</evidence>
<keyword evidence="4 6" id="KW-1133">Transmembrane helix</keyword>
<comment type="caution">
    <text evidence="7">The sequence shown here is derived from an EMBL/GenBank/DDBJ whole genome shotgun (WGS) entry which is preliminary data.</text>
</comment>
<dbReference type="GO" id="GO:0022857">
    <property type="term" value="F:transmembrane transporter activity"/>
    <property type="evidence" value="ECO:0007669"/>
    <property type="project" value="TreeGrafter"/>
</dbReference>
<proteinExistence type="predicted"/>
<organism evidence="7 8">
    <name type="scientific">Thanatephorus cucumeris (strain AG1-IA)</name>
    <name type="common">Rice sheath blight fungus</name>
    <name type="synonym">Rhizoctonia solani</name>
    <dbReference type="NCBI Taxonomy" id="983506"/>
    <lineage>
        <taxon>Eukaryota</taxon>
        <taxon>Fungi</taxon>
        <taxon>Dikarya</taxon>
        <taxon>Basidiomycota</taxon>
        <taxon>Agaricomycotina</taxon>
        <taxon>Agaricomycetes</taxon>
        <taxon>Cantharellales</taxon>
        <taxon>Ceratobasidiaceae</taxon>
        <taxon>Rhizoctonia</taxon>
        <taxon>Rhizoctonia solani AG-1</taxon>
    </lineage>
</organism>
<dbReference type="PANTHER" id="PTHR43791:SF22">
    <property type="entry name" value="TRANSPORTER, PUTATIVE (AFU_ORTHOLOGUE AFUA_6G11320)-RELATED"/>
    <property type="match status" value="1"/>
</dbReference>
<dbReference type="EMBL" id="AFRT01000890">
    <property type="protein sequence ID" value="ELU42229.1"/>
    <property type="molecule type" value="Genomic_DNA"/>
</dbReference>
<dbReference type="STRING" id="983506.L8X0T6"/>
<dbReference type="SUPFAM" id="SSF103473">
    <property type="entry name" value="MFS general substrate transporter"/>
    <property type="match status" value="1"/>
</dbReference>
<evidence type="ECO:0000256" key="1">
    <source>
        <dbReference type="ARBA" id="ARBA00004141"/>
    </source>
</evidence>
<dbReference type="AlphaFoldDB" id="L8X0T6"/>
<reference evidence="7 8" key="1">
    <citation type="journal article" date="2013" name="Nat. Commun.">
        <title>The evolution and pathogenic mechanisms of the rice sheath blight pathogen.</title>
        <authorList>
            <person name="Zheng A."/>
            <person name="Lin R."/>
            <person name="Xu L."/>
            <person name="Qin P."/>
            <person name="Tang C."/>
            <person name="Ai P."/>
            <person name="Zhang D."/>
            <person name="Liu Y."/>
            <person name="Sun Z."/>
            <person name="Feng H."/>
            <person name="Wang Y."/>
            <person name="Chen Y."/>
            <person name="Liang X."/>
            <person name="Fu R."/>
            <person name="Li Q."/>
            <person name="Zhang J."/>
            <person name="Yu X."/>
            <person name="Xie Z."/>
            <person name="Ding L."/>
            <person name="Guan P."/>
            <person name="Tang J."/>
            <person name="Liang Y."/>
            <person name="Wang S."/>
            <person name="Deng Q."/>
            <person name="Li S."/>
            <person name="Zhu J."/>
            <person name="Wang L."/>
            <person name="Liu H."/>
            <person name="Li P."/>
        </authorList>
    </citation>
    <scope>NUCLEOTIDE SEQUENCE [LARGE SCALE GENOMIC DNA]</scope>
    <source>
        <strain evidence="8">AG-1 IA</strain>
    </source>
</reference>
<evidence type="ECO:0000256" key="4">
    <source>
        <dbReference type="ARBA" id="ARBA00022989"/>
    </source>
</evidence>
<evidence type="ECO:0000256" key="5">
    <source>
        <dbReference type="ARBA" id="ARBA00023136"/>
    </source>
</evidence>
<dbReference type="SUPFAM" id="SSF54506">
    <property type="entry name" value="Diaminopimelate epimerase-like"/>
    <property type="match status" value="1"/>
</dbReference>
<evidence type="ECO:0000256" key="3">
    <source>
        <dbReference type="ARBA" id="ARBA00022692"/>
    </source>
</evidence>
<feature type="transmembrane region" description="Helical" evidence="6">
    <location>
        <begin position="633"/>
        <end position="652"/>
    </location>
</feature>
<evidence type="ECO:0000256" key="2">
    <source>
        <dbReference type="ARBA" id="ARBA00022448"/>
    </source>
</evidence>
<dbReference type="Proteomes" id="UP000011668">
    <property type="component" value="Unassembled WGS sequence"/>
</dbReference>
<feature type="transmembrane region" description="Helical" evidence="6">
    <location>
        <begin position="731"/>
        <end position="748"/>
    </location>
</feature>
<evidence type="ECO:0000256" key="6">
    <source>
        <dbReference type="SAM" id="Phobius"/>
    </source>
</evidence>
<protein>
    <submittedName>
        <fullName evidence="7">PhzC-PhzF domain-containing protein</fullName>
    </submittedName>
</protein>
<dbReference type="InterPro" id="IPR036259">
    <property type="entry name" value="MFS_trans_sf"/>
</dbReference>
<feature type="transmembrane region" description="Helical" evidence="6">
    <location>
        <begin position="818"/>
        <end position="839"/>
    </location>
</feature>
<dbReference type="InterPro" id="IPR003719">
    <property type="entry name" value="Phenazine_PhzF-like"/>
</dbReference>
<comment type="subcellular location">
    <subcellularLocation>
        <location evidence="1">Membrane</location>
        <topology evidence="1">Multi-pass membrane protein</topology>
    </subcellularLocation>
</comment>
<name>L8X0T6_THACA</name>